<reference evidence="4" key="1">
    <citation type="submission" date="2016-10" db="EMBL/GenBank/DDBJ databases">
        <authorList>
            <person name="Varghese N."/>
            <person name="Submissions S."/>
        </authorList>
    </citation>
    <scope>NUCLEOTIDE SEQUENCE [LARGE SCALE GENOMIC DNA]</scope>
    <source>
        <strain evidence="4">CGMCC 1.7736</strain>
    </source>
</reference>
<organism evidence="3 4">
    <name type="scientific">Halogeometricum rufum</name>
    <dbReference type="NCBI Taxonomy" id="553469"/>
    <lineage>
        <taxon>Archaea</taxon>
        <taxon>Methanobacteriati</taxon>
        <taxon>Methanobacteriota</taxon>
        <taxon>Stenosarchaea group</taxon>
        <taxon>Halobacteria</taxon>
        <taxon>Halobacteriales</taxon>
        <taxon>Haloferacaceae</taxon>
        <taxon>Halogeometricum</taxon>
    </lineage>
</organism>
<feature type="domain" description="UspA" evidence="2">
    <location>
        <begin position="173"/>
        <end position="304"/>
    </location>
</feature>
<dbReference type="RefSeq" id="WP_089807473.1">
    <property type="nucleotide sequence ID" value="NZ_FOYT01000002.1"/>
</dbReference>
<comment type="similarity">
    <text evidence="1">Belongs to the universal stress protein A family.</text>
</comment>
<protein>
    <submittedName>
        <fullName evidence="3">Nucleotide-binding universal stress protein, UspA family</fullName>
    </submittedName>
</protein>
<dbReference type="AlphaFoldDB" id="A0A1I6HKA4"/>
<dbReference type="Proteomes" id="UP000198531">
    <property type="component" value="Unassembled WGS sequence"/>
</dbReference>
<dbReference type="EMBL" id="FOYT01000002">
    <property type="protein sequence ID" value="SFR54730.1"/>
    <property type="molecule type" value="Genomic_DNA"/>
</dbReference>
<dbReference type="InterPro" id="IPR006016">
    <property type="entry name" value="UspA"/>
</dbReference>
<evidence type="ECO:0000313" key="4">
    <source>
        <dbReference type="Proteomes" id="UP000198531"/>
    </source>
</evidence>
<dbReference type="PANTHER" id="PTHR46268">
    <property type="entry name" value="STRESS RESPONSE PROTEIN NHAX"/>
    <property type="match status" value="1"/>
</dbReference>
<dbReference type="InterPro" id="IPR014729">
    <property type="entry name" value="Rossmann-like_a/b/a_fold"/>
</dbReference>
<keyword evidence="4" id="KW-1185">Reference proteome</keyword>
<accession>A0A1I6HKA4</accession>
<proteinExistence type="inferred from homology"/>
<dbReference type="InterPro" id="IPR006015">
    <property type="entry name" value="Universal_stress_UspA"/>
</dbReference>
<dbReference type="PRINTS" id="PR01438">
    <property type="entry name" value="UNVRSLSTRESS"/>
</dbReference>
<dbReference type="PANTHER" id="PTHR46268:SF6">
    <property type="entry name" value="UNIVERSAL STRESS PROTEIN UP12"/>
    <property type="match status" value="1"/>
</dbReference>
<dbReference type="CDD" id="cd00293">
    <property type="entry name" value="USP-like"/>
    <property type="match status" value="1"/>
</dbReference>
<sequence length="317" mass="32291">MTASRDPSATDADHVSDRFSVSRILFATDGSPGAEAAAAHAVELADRTGAVLHVLAVVEGERVASFASEGMRRQVRTRAAVEGEEAAATAARRATAAGVHALTAVEEGDPAAVVAAFAADVDAEVVVVGTRGRTGDERFALGSVAEELLDRVASAVLAVPIDDDDAGAVTPSYRRLLLATDGEATTRRATAAALSLAAAYGADVDALSVVDERVGRTPDARASLDASARETVERVAMEGASVGLSVAPRVETGVPAARILDVADAGTDLVVVGARRPTDAETRPLGSVSRRVVRGSPVPVLVVRGETDGAAAKRGDE</sequence>
<dbReference type="SUPFAM" id="SSF52402">
    <property type="entry name" value="Adenine nucleotide alpha hydrolases-like"/>
    <property type="match status" value="2"/>
</dbReference>
<feature type="domain" description="UspA" evidence="2">
    <location>
        <begin position="22"/>
        <end position="160"/>
    </location>
</feature>
<name>A0A1I6HKA4_9EURY</name>
<evidence type="ECO:0000256" key="1">
    <source>
        <dbReference type="ARBA" id="ARBA00008791"/>
    </source>
</evidence>
<dbReference type="Pfam" id="PF00582">
    <property type="entry name" value="Usp"/>
    <property type="match status" value="2"/>
</dbReference>
<dbReference type="STRING" id="553469.SAMN04487947_2158"/>
<gene>
    <name evidence="3" type="ORF">SAMN04487947_2158</name>
</gene>
<dbReference type="Gene3D" id="3.40.50.620">
    <property type="entry name" value="HUPs"/>
    <property type="match status" value="2"/>
</dbReference>
<evidence type="ECO:0000259" key="2">
    <source>
        <dbReference type="Pfam" id="PF00582"/>
    </source>
</evidence>
<evidence type="ECO:0000313" key="3">
    <source>
        <dbReference type="EMBL" id="SFR54730.1"/>
    </source>
</evidence>